<reference evidence="2" key="1">
    <citation type="journal article" date="2023" name="Mol. Phylogenet. Evol.">
        <title>Genome-scale phylogeny and comparative genomics of the fungal order Sordariales.</title>
        <authorList>
            <person name="Hensen N."/>
            <person name="Bonometti L."/>
            <person name="Westerberg I."/>
            <person name="Brannstrom I.O."/>
            <person name="Guillou S."/>
            <person name="Cros-Aarteil S."/>
            <person name="Calhoun S."/>
            <person name="Haridas S."/>
            <person name="Kuo A."/>
            <person name="Mondo S."/>
            <person name="Pangilinan J."/>
            <person name="Riley R."/>
            <person name="LaButti K."/>
            <person name="Andreopoulos B."/>
            <person name="Lipzen A."/>
            <person name="Chen C."/>
            <person name="Yan M."/>
            <person name="Daum C."/>
            <person name="Ng V."/>
            <person name="Clum A."/>
            <person name="Steindorff A."/>
            <person name="Ohm R.A."/>
            <person name="Martin F."/>
            <person name="Silar P."/>
            <person name="Natvig D.O."/>
            <person name="Lalanne C."/>
            <person name="Gautier V."/>
            <person name="Ament-Velasquez S.L."/>
            <person name="Kruys A."/>
            <person name="Hutchinson M.I."/>
            <person name="Powell A.J."/>
            <person name="Barry K."/>
            <person name="Miller A.N."/>
            <person name="Grigoriev I.V."/>
            <person name="Debuchy R."/>
            <person name="Gladieux P."/>
            <person name="Hiltunen Thoren M."/>
            <person name="Johannesson H."/>
        </authorList>
    </citation>
    <scope>NUCLEOTIDE SEQUENCE</scope>
    <source>
        <strain evidence="2">CBS 560.94</strain>
    </source>
</reference>
<accession>A0AAE0JB24</accession>
<dbReference type="AlphaFoldDB" id="A0AAE0JB24"/>
<keyword evidence="1" id="KW-0732">Signal</keyword>
<name>A0AAE0JB24_9PEZI</name>
<evidence type="ECO:0000256" key="1">
    <source>
        <dbReference type="SAM" id="SignalP"/>
    </source>
</evidence>
<reference evidence="2" key="2">
    <citation type="submission" date="2023-06" db="EMBL/GenBank/DDBJ databases">
        <authorList>
            <consortium name="Lawrence Berkeley National Laboratory"/>
            <person name="Haridas S."/>
            <person name="Hensen N."/>
            <person name="Bonometti L."/>
            <person name="Westerberg I."/>
            <person name="Brannstrom I.O."/>
            <person name="Guillou S."/>
            <person name="Cros-Aarteil S."/>
            <person name="Calhoun S."/>
            <person name="Kuo A."/>
            <person name="Mondo S."/>
            <person name="Pangilinan J."/>
            <person name="Riley R."/>
            <person name="Labutti K."/>
            <person name="Andreopoulos B."/>
            <person name="Lipzen A."/>
            <person name="Chen C."/>
            <person name="Yanf M."/>
            <person name="Daum C."/>
            <person name="Ng V."/>
            <person name="Clum A."/>
            <person name="Steindorff A."/>
            <person name="Ohm R."/>
            <person name="Martin F."/>
            <person name="Silar P."/>
            <person name="Natvig D."/>
            <person name="Lalanne C."/>
            <person name="Gautier V."/>
            <person name="Ament-Velasquez S.L."/>
            <person name="Kruys A."/>
            <person name="Hutchinson M.I."/>
            <person name="Powell A.J."/>
            <person name="Barry K."/>
            <person name="Miller A.N."/>
            <person name="Grigoriev I.V."/>
            <person name="Debuchy R."/>
            <person name="Gladieux P."/>
            <person name="Thoren M.H."/>
            <person name="Johannesson H."/>
        </authorList>
    </citation>
    <scope>NUCLEOTIDE SEQUENCE</scope>
    <source>
        <strain evidence="2">CBS 560.94</strain>
    </source>
</reference>
<evidence type="ECO:0000313" key="3">
    <source>
        <dbReference type="Proteomes" id="UP001278500"/>
    </source>
</evidence>
<proteinExistence type="predicted"/>
<comment type="caution">
    <text evidence="2">The sequence shown here is derived from an EMBL/GenBank/DDBJ whole genome shotgun (WGS) entry which is preliminary data.</text>
</comment>
<gene>
    <name evidence="2" type="ORF">B0H65DRAFT_269859</name>
</gene>
<dbReference type="GeneID" id="87859895"/>
<dbReference type="Proteomes" id="UP001278500">
    <property type="component" value="Unassembled WGS sequence"/>
</dbReference>
<protein>
    <recommendedName>
        <fullName evidence="4">Secreted protein</fullName>
    </recommendedName>
</protein>
<feature type="signal peptide" evidence="1">
    <location>
        <begin position="1"/>
        <end position="15"/>
    </location>
</feature>
<dbReference type="EMBL" id="JAUEPP010000006">
    <property type="protein sequence ID" value="KAK3340765.1"/>
    <property type="molecule type" value="Genomic_DNA"/>
</dbReference>
<dbReference type="RefSeq" id="XP_062679707.1">
    <property type="nucleotide sequence ID" value="XM_062822741.1"/>
</dbReference>
<keyword evidence="3" id="KW-1185">Reference proteome</keyword>
<feature type="chain" id="PRO_5042218758" description="Secreted protein" evidence="1">
    <location>
        <begin position="16"/>
        <end position="75"/>
    </location>
</feature>
<evidence type="ECO:0008006" key="4">
    <source>
        <dbReference type="Google" id="ProtNLM"/>
    </source>
</evidence>
<evidence type="ECO:0000313" key="2">
    <source>
        <dbReference type="EMBL" id="KAK3340765.1"/>
    </source>
</evidence>
<organism evidence="2 3">
    <name type="scientific">Neurospora tetraspora</name>
    <dbReference type="NCBI Taxonomy" id="94610"/>
    <lineage>
        <taxon>Eukaryota</taxon>
        <taxon>Fungi</taxon>
        <taxon>Dikarya</taxon>
        <taxon>Ascomycota</taxon>
        <taxon>Pezizomycotina</taxon>
        <taxon>Sordariomycetes</taxon>
        <taxon>Sordariomycetidae</taxon>
        <taxon>Sordariales</taxon>
        <taxon>Sordariaceae</taxon>
        <taxon>Neurospora</taxon>
    </lineage>
</organism>
<sequence length="75" mass="8560">MKLFLLCCFWARIEGMSSVFDKSPFCLGVALCFADTKKSLHDLVAMWTWSVLCRASRFRRIEGASFCPCRPASIF</sequence>